<dbReference type="PANTHER" id="PTHR11695">
    <property type="entry name" value="ALCOHOL DEHYDROGENASE RELATED"/>
    <property type="match status" value="1"/>
</dbReference>
<evidence type="ECO:0000313" key="2">
    <source>
        <dbReference type="EMBL" id="CAI4211726.1"/>
    </source>
</evidence>
<dbReference type="CDD" id="cd08267">
    <property type="entry name" value="MDR1"/>
    <property type="match status" value="1"/>
</dbReference>
<dbReference type="Gene3D" id="3.90.180.10">
    <property type="entry name" value="Medium-chain alcohol dehydrogenases, catalytic domain"/>
    <property type="match status" value="1"/>
</dbReference>
<dbReference type="InterPro" id="IPR050700">
    <property type="entry name" value="YIM1/Zinc_Alcohol_DH_Fams"/>
</dbReference>
<dbReference type="PANTHER" id="PTHR11695:SF294">
    <property type="entry name" value="RETICULON-4-INTERACTING PROTEIN 1, MITOCHONDRIAL"/>
    <property type="match status" value="1"/>
</dbReference>
<dbReference type="SMART" id="SM00829">
    <property type="entry name" value="PKS_ER"/>
    <property type="match status" value="1"/>
</dbReference>
<dbReference type="EMBL" id="CALLCH030000002">
    <property type="protein sequence ID" value="CAI4211726.1"/>
    <property type="molecule type" value="Genomic_DNA"/>
</dbReference>
<proteinExistence type="predicted"/>
<keyword evidence="3" id="KW-1185">Reference proteome</keyword>
<dbReference type="SUPFAM" id="SSF50129">
    <property type="entry name" value="GroES-like"/>
    <property type="match status" value="1"/>
</dbReference>
<feature type="domain" description="Enoyl reductase (ER)" evidence="1">
    <location>
        <begin position="3"/>
        <end position="293"/>
    </location>
</feature>
<dbReference type="GO" id="GO:0005739">
    <property type="term" value="C:mitochondrion"/>
    <property type="evidence" value="ECO:0007669"/>
    <property type="project" value="TreeGrafter"/>
</dbReference>
<dbReference type="Gene3D" id="3.40.50.720">
    <property type="entry name" value="NAD(P)-binding Rossmann-like Domain"/>
    <property type="match status" value="1"/>
</dbReference>
<gene>
    <name evidence="2" type="ORF">PPNO1_LOCUS1500</name>
</gene>
<dbReference type="OrthoDB" id="3509362at2759"/>
<protein>
    <recommendedName>
        <fullName evidence="1">Enoyl reductase (ER) domain-containing protein</fullName>
    </recommendedName>
</protein>
<dbReference type="GO" id="GO:0016491">
    <property type="term" value="F:oxidoreductase activity"/>
    <property type="evidence" value="ECO:0007669"/>
    <property type="project" value="InterPro"/>
</dbReference>
<reference evidence="2" key="1">
    <citation type="submission" date="2022-11" db="EMBL/GenBank/DDBJ databases">
        <authorList>
            <person name="Scott C."/>
            <person name="Bruce N."/>
        </authorList>
    </citation>
    <scope>NUCLEOTIDE SEQUENCE</scope>
</reference>
<dbReference type="SUPFAM" id="SSF51735">
    <property type="entry name" value="NAD(P)-binding Rossmann-fold domains"/>
    <property type="match status" value="1"/>
</dbReference>
<dbReference type="Proteomes" id="UP000838763">
    <property type="component" value="Unassembled WGS sequence"/>
</dbReference>
<evidence type="ECO:0000313" key="3">
    <source>
        <dbReference type="Proteomes" id="UP000838763"/>
    </source>
</evidence>
<accession>A0A9P1GWP1</accession>
<organism evidence="2 3">
    <name type="scientific">Parascedosporium putredinis</name>
    <dbReference type="NCBI Taxonomy" id="1442378"/>
    <lineage>
        <taxon>Eukaryota</taxon>
        <taxon>Fungi</taxon>
        <taxon>Dikarya</taxon>
        <taxon>Ascomycota</taxon>
        <taxon>Pezizomycotina</taxon>
        <taxon>Sordariomycetes</taxon>
        <taxon>Hypocreomycetidae</taxon>
        <taxon>Microascales</taxon>
        <taxon>Microascaceae</taxon>
        <taxon>Parascedosporium</taxon>
    </lineage>
</organism>
<evidence type="ECO:0000259" key="1">
    <source>
        <dbReference type="SMART" id="SM00829"/>
    </source>
</evidence>
<dbReference type="Pfam" id="PF13602">
    <property type="entry name" value="ADH_zinc_N_2"/>
    <property type="match status" value="1"/>
</dbReference>
<dbReference type="InterPro" id="IPR036291">
    <property type="entry name" value="NAD(P)-bd_dom_sf"/>
</dbReference>
<sequence length="297" mass="31262">MAGSSQLLPETMKSWVVVKTILAVYEKIPTLLPFRRRPIPGLDFCGEVVALGPSAAAVAAANGLEVGTVVCGAIPASSIAIGVGSFVQYLAVAADILVPKPVNLSEPESAGLGIAGQTAVLVMKEAAIEPGNRVLINGASGGVGTLLCQMVAAQGGRVTAICSGPNAGLVKRLGAVEVIDYTLNSPVYYHLETEYGDNPFDVIIDCVGNQFLYDMCEAYLKPTGIFLNIVGGASEGYKILALMPSGQLQREIVRYVNEGLVKEVVIDSEYEYADAIKAYEKLETKRAKGKIILKVAV</sequence>
<dbReference type="InterPro" id="IPR020843">
    <property type="entry name" value="ER"/>
</dbReference>
<comment type="caution">
    <text evidence="2">The sequence shown here is derived from an EMBL/GenBank/DDBJ whole genome shotgun (WGS) entry which is preliminary data.</text>
</comment>
<dbReference type="Pfam" id="PF08240">
    <property type="entry name" value="ADH_N"/>
    <property type="match status" value="1"/>
</dbReference>
<dbReference type="InterPro" id="IPR011032">
    <property type="entry name" value="GroES-like_sf"/>
</dbReference>
<name>A0A9P1GWP1_9PEZI</name>
<dbReference type="InterPro" id="IPR013154">
    <property type="entry name" value="ADH-like_N"/>
</dbReference>
<dbReference type="AlphaFoldDB" id="A0A9P1GWP1"/>